<dbReference type="Proteomes" id="UP000327157">
    <property type="component" value="Chromosome 7"/>
</dbReference>
<reference evidence="2" key="2">
    <citation type="submission" date="2019-10" db="EMBL/GenBank/DDBJ databases">
        <title>A de novo genome assembly of a pear dwarfing rootstock.</title>
        <authorList>
            <person name="Wang F."/>
            <person name="Wang J."/>
            <person name="Li S."/>
            <person name="Zhang Y."/>
            <person name="Fang M."/>
            <person name="Ma L."/>
            <person name="Zhao Y."/>
            <person name="Jiang S."/>
        </authorList>
    </citation>
    <scope>NUCLEOTIDE SEQUENCE [LARGE SCALE GENOMIC DNA]</scope>
</reference>
<sequence>MEGKSVGPCFRKNWLLGYNGLTDCPTLYCLHMFMNFMNTFFLFQLQNISEQVASYMRDPSRMVRQMQMRKSAVTVFGITKSDASALADGDPELLDDFEYNVYEKIVNFMAPETMAISPMLPDLNNLFELKKQKPAFIV</sequence>
<keyword evidence="2" id="KW-1185">Reference proteome</keyword>
<reference evidence="1 2" key="3">
    <citation type="submission" date="2019-11" db="EMBL/GenBank/DDBJ databases">
        <title>A de novo genome assembly of a pear dwarfing rootstock.</title>
        <authorList>
            <person name="Wang F."/>
            <person name="Wang J."/>
            <person name="Li S."/>
            <person name="Zhang Y."/>
            <person name="Fang M."/>
            <person name="Ma L."/>
            <person name="Zhao Y."/>
            <person name="Jiang S."/>
        </authorList>
    </citation>
    <scope>NUCLEOTIDE SEQUENCE [LARGE SCALE GENOMIC DNA]</scope>
    <source>
        <strain evidence="1">S2</strain>
        <tissue evidence="1">Leaf</tissue>
    </source>
</reference>
<dbReference type="EMBL" id="SMOL01000781">
    <property type="protein sequence ID" value="KAB2595293.1"/>
    <property type="molecule type" value="Genomic_DNA"/>
</dbReference>
<comment type="caution">
    <text evidence="1">The sequence shown here is derived from an EMBL/GenBank/DDBJ whole genome shotgun (WGS) entry which is preliminary data.</text>
</comment>
<gene>
    <name evidence="1" type="ORF">D8674_030743</name>
</gene>
<reference evidence="1 2" key="1">
    <citation type="submission" date="2019-09" db="EMBL/GenBank/DDBJ databases">
        <authorList>
            <person name="Ou C."/>
        </authorList>
    </citation>
    <scope>NUCLEOTIDE SEQUENCE [LARGE SCALE GENOMIC DNA]</scope>
    <source>
        <strain evidence="1">S2</strain>
        <tissue evidence="1">Leaf</tissue>
    </source>
</reference>
<name>A0A5N5EXP2_9ROSA</name>
<proteinExistence type="predicted"/>
<dbReference type="GO" id="GO:0005730">
    <property type="term" value="C:nucleolus"/>
    <property type="evidence" value="ECO:0007669"/>
    <property type="project" value="TreeGrafter"/>
</dbReference>
<dbReference type="OrthoDB" id="5783963at2759"/>
<protein>
    <submittedName>
        <fullName evidence="1">Protein AATF-like</fullName>
    </submittedName>
</protein>
<dbReference type="PANTHER" id="PTHR15565">
    <property type="entry name" value="AATF PROTEIN APOPTOSIS ANTAGONIZING TRANSCRIPTION FACTOR"/>
    <property type="match status" value="1"/>
</dbReference>
<evidence type="ECO:0000313" key="2">
    <source>
        <dbReference type="Proteomes" id="UP000327157"/>
    </source>
</evidence>
<evidence type="ECO:0000313" key="1">
    <source>
        <dbReference type="EMBL" id="KAB2595293.1"/>
    </source>
</evidence>
<dbReference type="PANTHER" id="PTHR15565:SF0">
    <property type="entry name" value="PROTEIN AATF"/>
    <property type="match status" value="1"/>
</dbReference>
<organism evidence="1 2">
    <name type="scientific">Pyrus ussuriensis x Pyrus communis</name>
    <dbReference type="NCBI Taxonomy" id="2448454"/>
    <lineage>
        <taxon>Eukaryota</taxon>
        <taxon>Viridiplantae</taxon>
        <taxon>Streptophyta</taxon>
        <taxon>Embryophyta</taxon>
        <taxon>Tracheophyta</taxon>
        <taxon>Spermatophyta</taxon>
        <taxon>Magnoliopsida</taxon>
        <taxon>eudicotyledons</taxon>
        <taxon>Gunneridae</taxon>
        <taxon>Pentapetalae</taxon>
        <taxon>rosids</taxon>
        <taxon>fabids</taxon>
        <taxon>Rosales</taxon>
        <taxon>Rosaceae</taxon>
        <taxon>Amygdaloideae</taxon>
        <taxon>Maleae</taxon>
        <taxon>Pyrus</taxon>
    </lineage>
</organism>
<dbReference type="AlphaFoldDB" id="A0A5N5EXP2"/>
<accession>A0A5N5EXP2</accession>
<dbReference type="InterPro" id="IPR039223">
    <property type="entry name" value="AATF/Bfr2"/>
</dbReference>